<evidence type="ECO:0000256" key="5">
    <source>
        <dbReference type="ARBA" id="ARBA00022516"/>
    </source>
</evidence>
<evidence type="ECO:0000259" key="17">
    <source>
        <dbReference type="PROSITE" id="PS52004"/>
    </source>
</evidence>
<protein>
    <recommendedName>
        <fullName evidence="4 14">3-oxoacyl-[acyl-carrier-protein] synthase 2</fullName>
        <ecNumber evidence="3 14">2.3.1.179</ecNumber>
    </recommendedName>
</protein>
<evidence type="ECO:0000256" key="2">
    <source>
        <dbReference type="ARBA" id="ARBA00008467"/>
    </source>
</evidence>
<comment type="pathway">
    <text evidence="1 14">Lipid metabolism; fatty acid biosynthesis.</text>
</comment>
<dbReference type="RefSeq" id="WP_073390113.1">
    <property type="nucleotide sequence ID" value="NZ_FQVU01000003.1"/>
</dbReference>
<evidence type="ECO:0000256" key="16">
    <source>
        <dbReference type="RuleBase" id="RU003694"/>
    </source>
</evidence>
<dbReference type="InterPro" id="IPR016039">
    <property type="entry name" value="Thiolase-like"/>
</dbReference>
<dbReference type="InterPro" id="IPR014031">
    <property type="entry name" value="Ketoacyl_synth_C"/>
</dbReference>
<dbReference type="InterPro" id="IPR014030">
    <property type="entry name" value="Ketoacyl_synth_N"/>
</dbReference>
<keyword evidence="9 14" id="KW-0275">Fatty acid biosynthesis</keyword>
<organism evidence="18 19">
    <name type="scientific">Jatrophihabitans endophyticus</name>
    <dbReference type="NCBI Taxonomy" id="1206085"/>
    <lineage>
        <taxon>Bacteria</taxon>
        <taxon>Bacillati</taxon>
        <taxon>Actinomycetota</taxon>
        <taxon>Actinomycetes</taxon>
        <taxon>Jatrophihabitantales</taxon>
        <taxon>Jatrophihabitantaceae</taxon>
        <taxon>Jatrophihabitans</taxon>
    </lineage>
</organism>
<feature type="active site" description="For beta-ketoacyl synthase activity" evidence="15">
    <location>
        <position position="175"/>
    </location>
</feature>
<evidence type="ECO:0000256" key="8">
    <source>
        <dbReference type="ARBA" id="ARBA00023098"/>
    </source>
</evidence>
<dbReference type="Pfam" id="PF02801">
    <property type="entry name" value="Ketoacyl-synt_C"/>
    <property type="match status" value="1"/>
</dbReference>
<dbReference type="CDD" id="cd00834">
    <property type="entry name" value="KAS_I_II"/>
    <property type="match status" value="1"/>
</dbReference>
<feature type="domain" description="Ketosynthase family 3 (KS3)" evidence="17">
    <location>
        <begin position="11"/>
        <end position="418"/>
    </location>
</feature>
<comment type="catalytic activity">
    <reaction evidence="13 14">
        <text>a fatty acyl-[ACP] + malonyl-[ACP] + H(+) = a 3-oxoacyl-[ACP] + holo-[ACP] + CO2</text>
        <dbReference type="Rhea" id="RHEA:22836"/>
        <dbReference type="Rhea" id="RHEA-COMP:9623"/>
        <dbReference type="Rhea" id="RHEA-COMP:9685"/>
        <dbReference type="Rhea" id="RHEA-COMP:9916"/>
        <dbReference type="Rhea" id="RHEA-COMP:14125"/>
        <dbReference type="ChEBI" id="CHEBI:15378"/>
        <dbReference type="ChEBI" id="CHEBI:16526"/>
        <dbReference type="ChEBI" id="CHEBI:64479"/>
        <dbReference type="ChEBI" id="CHEBI:78449"/>
        <dbReference type="ChEBI" id="CHEBI:78776"/>
        <dbReference type="ChEBI" id="CHEBI:138651"/>
    </reaction>
</comment>
<dbReference type="GO" id="GO:0005829">
    <property type="term" value="C:cytosol"/>
    <property type="evidence" value="ECO:0007669"/>
    <property type="project" value="TreeGrafter"/>
</dbReference>
<evidence type="ECO:0000313" key="19">
    <source>
        <dbReference type="Proteomes" id="UP000186132"/>
    </source>
</evidence>
<evidence type="ECO:0000256" key="4">
    <source>
        <dbReference type="ARBA" id="ARBA00014657"/>
    </source>
</evidence>
<dbReference type="PANTHER" id="PTHR11712">
    <property type="entry name" value="POLYKETIDE SYNTHASE-RELATED"/>
    <property type="match status" value="1"/>
</dbReference>
<dbReference type="Pfam" id="PF00109">
    <property type="entry name" value="ketoacyl-synt"/>
    <property type="match status" value="1"/>
</dbReference>
<sequence>MTPSAHTDSDHDTVVVTGLGATTPLGGDVATFWNGLIEGRSGVVALTDEWATDLSVRIAARMAVEPTEVLPRVQARRLDRSEQAAIVAARQAWHDAGFTGRASENGLDPLRVAVVIGTGIGGVTSLLTQYDILNEKGPNRVSPLLIPMNMPNGAAAYVGLEIGAGAGVHTTVSACASGAEAVAHGLDLLQLGRADVVLVGGTEACIHRLNIAGFAQMRAMSTRNDEPERASRPWDKNRDGFVLGEGAGVLVLERASDAAARGRTPYAVLAGAGITADSYDIVKPDPEGAGQRRAAESAIRRSGLATADVVHVNAHATSTPAGDGAEAAWIAALLGDSAVVTATKSMTGHLLGAAGAIEAIATVLAVNNDLVPPTINLDDPDDGLRVDVPDKAREMPVPAALNDSFGFGGHNVSLLFRKA</sequence>
<dbReference type="InterPro" id="IPR000794">
    <property type="entry name" value="Beta-ketoacyl_synthase"/>
</dbReference>
<dbReference type="GO" id="GO:0006633">
    <property type="term" value="P:fatty acid biosynthetic process"/>
    <property type="evidence" value="ECO:0007669"/>
    <property type="project" value="UniProtKB-UniPathway"/>
</dbReference>
<evidence type="ECO:0000256" key="15">
    <source>
        <dbReference type="PIRSR" id="PIRSR000447-1"/>
    </source>
</evidence>
<keyword evidence="7" id="KW-0276">Fatty acid metabolism</keyword>
<evidence type="ECO:0000256" key="6">
    <source>
        <dbReference type="ARBA" id="ARBA00022679"/>
    </source>
</evidence>
<dbReference type="SUPFAM" id="SSF53901">
    <property type="entry name" value="Thiolase-like"/>
    <property type="match status" value="2"/>
</dbReference>
<evidence type="ECO:0000256" key="10">
    <source>
        <dbReference type="ARBA" id="ARBA00023315"/>
    </source>
</evidence>
<keyword evidence="5 14" id="KW-0444">Lipid biosynthesis</keyword>
<evidence type="ECO:0000256" key="9">
    <source>
        <dbReference type="ARBA" id="ARBA00023160"/>
    </source>
</evidence>
<evidence type="ECO:0000313" key="18">
    <source>
        <dbReference type="EMBL" id="SHG55144.1"/>
    </source>
</evidence>
<dbReference type="UniPathway" id="UPA00094"/>
<keyword evidence="19" id="KW-1185">Reference proteome</keyword>
<evidence type="ECO:0000256" key="13">
    <source>
        <dbReference type="ARBA" id="ARBA00047659"/>
    </source>
</evidence>
<reference evidence="19" key="1">
    <citation type="submission" date="2016-11" db="EMBL/GenBank/DDBJ databases">
        <authorList>
            <person name="Varghese N."/>
            <person name="Submissions S."/>
        </authorList>
    </citation>
    <scope>NUCLEOTIDE SEQUENCE [LARGE SCALE GENOMIC DNA]</scope>
    <source>
        <strain evidence="19">DSM 45627</strain>
    </source>
</reference>
<dbReference type="STRING" id="1206085.SAMN05443575_2232"/>
<dbReference type="PROSITE" id="PS52004">
    <property type="entry name" value="KS3_2"/>
    <property type="match status" value="1"/>
</dbReference>
<accession>A0A1M5KQR2</accession>
<comment type="similarity">
    <text evidence="2 14 16">Belongs to the thiolase-like superfamily. Beta-ketoacyl-ACP synthases family.</text>
</comment>
<dbReference type="AlphaFoldDB" id="A0A1M5KQR2"/>
<proteinExistence type="inferred from homology"/>
<dbReference type="Gene3D" id="3.40.47.10">
    <property type="match status" value="1"/>
</dbReference>
<dbReference type="OrthoDB" id="9808669at2"/>
<evidence type="ECO:0000256" key="3">
    <source>
        <dbReference type="ARBA" id="ARBA00012356"/>
    </source>
</evidence>
<keyword evidence="8" id="KW-0443">Lipid metabolism</keyword>
<evidence type="ECO:0000256" key="1">
    <source>
        <dbReference type="ARBA" id="ARBA00005194"/>
    </source>
</evidence>
<dbReference type="PIRSF" id="PIRSF000447">
    <property type="entry name" value="KAS_II"/>
    <property type="match status" value="1"/>
</dbReference>
<gene>
    <name evidence="18" type="ORF">SAMN05443575_2232</name>
</gene>
<dbReference type="NCBIfam" id="NF005589">
    <property type="entry name" value="PRK07314.1"/>
    <property type="match status" value="1"/>
</dbReference>
<dbReference type="FunFam" id="3.40.47.10:FF:000018">
    <property type="entry name" value="3-oxoacyl-[acyl-carrier-protein] synthase 2"/>
    <property type="match status" value="1"/>
</dbReference>
<evidence type="ECO:0000256" key="11">
    <source>
        <dbReference type="ARBA" id="ARBA00024006"/>
    </source>
</evidence>
<dbReference type="Proteomes" id="UP000186132">
    <property type="component" value="Unassembled WGS sequence"/>
</dbReference>
<evidence type="ECO:0000256" key="14">
    <source>
        <dbReference type="PIRNR" id="PIRNR000447"/>
    </source>
</evidence>
<keyword evidence="6 14" id="KW-0808">Transferase</keyword>
<dbReference type="SMART" id="SM00825">
    <property type="entry name" value="PKS_KS"/>
    <property type="match status" value="1"/>
</dbReference>
<dbReference type="PANTHER" id="PTHR11712:SF336">
    <property type="entry name" value="3-OXOACYL-[ACYL-CARRIER-PROTEIN] SYNTHASE, MITOCHONDRIAL"/>
    <property type="match status" value="1"/>
</dbReference>
<dbReference type="EC" id="2.3.1.179" evidence="3 14"/>
<comment type="catalytic activity">
    <reaction evidence="12 14">
        <text>(9Z)-hexadecenoyl-[ACP] + malonyl-[ACP] + H(+) = 3-oxo-(11Z)-octadecenoyl-[ACP] + holo-[ACP] + CO2</text>
        <dbReference type="Rhea" id="RHEA:55040"/>
        <dbReference type="Rhea" id="RHEA-COMP:9623"/>
        <dbReference type="Rhea" id="RHEA-COMP:9685"/>
        <dbReference type="Rhea" id="RHEA-COMP:10800"/>
        <dbReference type="Rhea" id="RHEA-COMP:14074"/>
        <dbReference type="ChEBI" id="CHEBI:15378"/>
        <dbReference type="ChEBI" id="CHEBI:16526"/>
        <dbReference type="ChEBI" id="CHEBI:64479"/>
        <dbReference type="ChEBI" id="CHEBI:78449"/>
        <dbReference type="ChEBI" id="CHEBI:83989"/>
        <dbReference type="ChEBI" id="CHEBI:138538"/>
        <dbReference type="EC" id="2.3.1.179"/>
    </reaction>
</comment>
<name>A0A1M5KQR2_9ACTN</name>
<keyword evidence="10 14" id="KW-0012">Acyltransferase</keyword>
<evidence type="ECO:0000256" key="7">
    <source>
        <dbReference type="ARBA" id="ARBA00022832"/>
    </source>
</evidence>
<comment type="function">
    <text evidence="11 14">Involved in the type II fatty acid elongation cycle. Catalyzes the elongation of a wide range of acyl-ACP by the addition of two carbons from malonyl-ACP to an acyl acceptor. Can efficiently catalyze the conversion of palmitoleoyl-ACP (cis-hexadec-9-enoyl-ACP) to cis-vaccenoyl-ACP (cis-octadec-11-enoyl-ACP), an essential step in the thermal regulation of fatty acid composition.</text>
</comment>
<dbReference type="GO" id="GO:0004315">
    <property type="term" value="F:3-oxoacyl-[acyl-carrier-protein] synthase activity"/>
    <property type="evidence" value="ECO:0007669"/>
    <property type="project" value="UniProtKB-EC"/>
</dbReference>
<dbReference type="EMBL" id="FQVU01000003">
    <property type="protein sequence ID" value="SHG55144.1"/>
    <property type="molecule type" value="Genomic_DNA"/>
</dbReference>
<evidence type="ECO:0000256" key="12">
    <source>
        <dbReference type="ARBA" id="ARBA00047318"/>
    </source>
</evidence>
<dbReference type="InterPro" id="IPR017568">
    <property type="entry name" value="3-oxoacyl-ACP_synth-2"/>
</dbReference>
<dbReference type="InterPro" id="IPR020841">
    <property type="entry name" value="PKS_Beta-ketoAc_synthase_dom"/>
</dbReference>